<dbReference type="Ensembl" id="ENSCCRT00000121855.1">
    <property type="protein sequence ID" value="ENSCCRP00000155175.1"/>
    <property type="gene ID" value="ENSCCRG00000014461.2"/>
</dbReference>
<dbReference type="Proteomes" id="UP001108240">
    <property type="component" value="Unplaced"/>
</dbReference>
<evidence type="ECO:0000256" key="9">
    <source>
        <dbReference type="ARBA" id="ARBA00023180"/>
    </source>
</evidence>
<dbReference type="SUPFAM" id="SSF49265">
    <property type="entry name" value="Fibronectin type III"/>
    <property type="match status" value="5"/>
</dbReference>
<keyword evidence="7 12" id="KW-0472">Membrane</keyword>
<feature type="compositionally biased region" description="Low complexity" evidence="11">
    <location>
        <begin position="1070"/>
        <end position="1083"/>
    </location>
</feature>
<dbReference type="InterPro" id="IPR010457">
    <property type="entry name" value="IgC2-like_lig-bd"/>
</dbReference>
<dbReference type="Pfam" id="PF00041">
    <property type="entry name" value="fn3"/>
    <property type="match status" value="3"/>
</dbReference>
<evidence type="ECO:0000256" key="11">
    <source>
        <dbReference type="SAM" id="MobiDB-lite"/>
    </source>
</evidence>
<keyword evidence="8" id="KW-0675">Receptor</keyword>
<evidence type="ECO:0000256" key="7">
    <source>
        <dbReference type="ARBA" id="ARBA00023136"/>
    </source>
</evidence>
<feature type="region of interest" description="Disordered" evidence="11">
    <location>
        <begin position="1043"/>
        <end position="1183"/>
    </location>
</feature>
<evidence type="ECO:0000256" key="12">
    <source>
        <dbReference type="SAM" id="Phobius"/>
    </source>
</evidence>
<sequence>MGSSHHLLVFLMFLHYAVGFTYNCVKILPDSSSSIVVEVGKNFTATCHLLEGCAYTSDDIEWRLGNLSIAKQSYHRINETAVSVTINISSDMSDWLKCTAPKESLSYKPRSIYGIFLRAGYPPLKPKNLSCIAVQEDKDISPNLNCSWDPGSRNPLIDTTYTVYANVLGTVLTHKADCKQHLARFCIVNLETFPIHMVLKVWVEVKNALGSERSELQNDSSYFAKPNPPLNVQVQVKFPTSLVVTWKHPIDRTILKLSYAIRYRKAASDVWIEVRVPERFTRGYIKSFRLQSLEPYTQYVVQMRCIGESNSSYWSNWSPSVTESTTEASFTNNCVKILPDSSSSIVVEVGKNFTATCHLLEGCAYTSDDIEWRLGNDSIAKQSYHRINETSVSVTINISSDMNAWLKCTAPKESLSYKPKIIYGIFLRAGYPPLKPKNLSCIAVQEDKDISPNLSCSWDPGSRNPLIDTTYTVYANVPGTVLTHKADCKQHLARFCVVNLETFPIHMVLKVWVEVKNALGSERSELQSDSSYFAKPNPPLNVQVLTEDKFPTSLVVTWKHPIDRTILKLSYAIRYRKVTSNVWIEVPESFTRGYIESFRLQSLEPYTQYVVQMRCIGESNSSYWSNWSPSVTERTTEAKPASAPDLWRIIRPTSNSRNVTLIWKAPVKANGKIRFYNLSINQNNEKFESHNITADNLSQMYSMELPAGKMASIEITAYNSAGESPKATLSIPRSDKELPGVKDMSWSVRDEKLQVKWTAVLPLPHPLKLSEYLLEWVKIPQSVHQKELPAGWQRVPKNVTVTTLNAGLEKFKRYNISVYPIYKYQPGHVWHFQPGRPVTRPAYVQQGPPKEGPTVTVTKSKKNSAELTWEETPLDSHQGFIIHYTIFYAIGNTKQWKSETVGPNVHSYVLTDLASETDYVVYVMASTEAGSVKGTDCTFKTMKYGDGEVEVIVVVVCLSFLFLTVFIIMICLRKREVIKKLLWPQVPDPSDSSIAHWSPDFPIKADLPKEDVSVVEVDVFDGKSLCEEDKGVLPLKKDKYLSEEHSSGIGGSSCMSSPRHSVSDSDEGDSGQTTSSTVQYSTVLGSGYKGQTPSHQPPAFARSESTQPLLDCEEHPDHLNESQSRSSYFRRGRELEPGVLAPECDGGSLTFCPVQEEEPSPVAEEPPASALCYMPQKSGYRPQ</sequence>
<dbReference type="InterPro" id="IPR036116">
    <property type="entry name" value="FN3_sf"/>
</dbReference>
<feature type="domain" description="Fibronectin type-III" evidence="14">
    <location>
        <begin position="538"/>
        <end position="638"/>
    </location>
</feature>
<keyword evidence="9" id="KW-0325">Glycoprotein</keyword>
<dbReference type="InterPro" id="IPR036179">
    <property type="entry name" value="Ig-like_dom_sf"/>
</dbReference>
<proteinExistence type="inferred from homology"/>
<dbReference type="InterPro" id="IPR003961">
    <property type="entry name" value="FN3_dom"/>
</dbReference>
<feature type="domain" description="Fibronectin type-III" evidence="14">
    <location>
        <begin position="643"/>
        <end position="737"/>
    </location>
</feature>
<dbReference type="AlphaFoldDB" id="A0A9J8BPN5"/>
<evidence type="ECO:0000313" key="16">
    <source>
        <dbReference type="Proteomes" id="UP001108240"/>
    </source>
</evidence>
<keyword evidence="4 13" id="KW-0732">Signal</keyword>
<dbReference type="GeneTree" id="ENSGT00940000155603"/>
<reference evidence="15" key="1">
    <citation type="submission" date="2025-08" db="UniProtKB">
        <authorList>
            <consortium name="Ensembl"/>
        </authorList>
    </citation>
    <scope>IDENTIFICATION</scope>
</reference>
<comment type="subcellular location">
    <subcellularLocation>
        <location evidence="1">Membrane</location>
        <topology evidence="1">Single-pass type I membrane protein</topology>
    </subcellularLocation>
</comment>
<dbReference type="PROSITE" id="PS50853">
    <property type="entry name" value="FN3"/>
    <property type="match status" value="4"/>
</dbReference>
<feature type="signal peptide" evidence="13">
    <location>
        <begin position="1"/>
        <end position="19"/>
    </location>
</feature>
<comment type="similarity">
    <text evidence="2">Belongs to the type I cytokine receptor family. Type 2 subfamily.</text>
</comment>
<feature type="domain" description="Fibronectin type-III" evidence="14">
    <location>
        <begin position="228"/>
        <end position="328"/>
    </location>
</feature>
<dbReference type="Pfam" id="PF06328">
    <property type="entry name" value="Lep_receptor_Ig"/>
    <property type="match status" value="2"/>
</dbReference>
<keyword evidence="10" id="KW-0393">Immunoglobulin domain</keyword>
<feature type="compositionally biased region" description="Low complexity" evidence="11">
    <location>
        <begin position="1160"/>
        <end position="1170"/>
    </location>
</feature>
<evidence type="ECO:0000256" key="10">
    <source>
        <dbReference type="ARBA" id="ARBA00023319"/>
    </source>
</evidence>
<evidence type="ECO:0000256" key="1">
    <source>
        <dbReference type="ARBA" id="ARBA00004479"/>
    </source>
</evidence>
<evidence type="ECO:0000256" key="2">
    <source>
        <dbReference type="ARBA" id="ARBA00008921"/>
    </source>
</evidence>
<dbReference type="CDD" id="cd00063">
    <property type="entry name" value="FN3"/>
    <property type="match status" value="3"/>
</dbReference>
<feature type="chain" id="PRO_5039935429" evidence="13">
    <location>
        <begin position="20"/>
        <end position="1183"/>
    </location>
</feature>
<dbReference type="InterPro" id="IPR052672">
    <property type="entry name" value="Type1_Cytokine_Rcpt_Type2"/>
</dbReference>
<dbReference type="GO" id="GO:0005886">
    <property type="term" value="C:plasma membrane"/>
    <property type="evidence" value="ECO:0007669"/>
    <property type="project" value="UniProtKB-ARBA"/>
</dbReference>
<reference evidence="15" key="2">
    <citation type="submission" date="2025-09" db="UniProtKB">
        <authorList>
            <consortium name="Ensembl"/>
        </authorList>
    </citation>
    <scope>IDENTIFICATION</scope>
</reference>
<dbReference type="PANTHER" id="PTHR48423">
    <property type="entry name" value="INTERLEUKIN-27 RECEPTOR SUBUNIT ALPHA"/>
    <property type="match status" value="1"/>
</dbReference>
<organism evidence="15 16">
    <name type="scientific">Cyprinus carpio carpio</name>
    <dbReference type="NCBI Taxonomy" id="630221"/>
    <lineage>
        <taxon>Eukaryota</taxon>
        <taxon>Metazoa</taxon>
        <taxon>Chordata</taxon>
        <taxon>Craniata</taxon>
        <taxon>Vertebrata</taxon>
        <taxon>Euteleostomi</taxon>
        <taxon>Actinopterygii</taxon>
        <taxon>Neopterygii</taxon>
        <taxon>Teleostei</taxon>
        <taxon>Ostariophysi</taxon>
        <taxon>Cypriniformes</taxon>
        <taxon>Cyprinidae</taxon>
        <taxon>Cyprininae</taxon>
        <taxon>Cyprinus</taxon>
    </lineage>
</organism>
<dbReference type="InterPro" id="IPR013783">
    <property type="entry name" value="Ig-like_fold"/>
</dbReference>
<dbReference type="Gene3D" id="2.60.40.10">
    <property type="entry name" value="Immunoglobulins"/>
    <property type="match status" value="9"/>
</dbReference>
<dbReference type="PANTHER" id="PTHR48423:SF1">
    <property type="entry name" value="INTERLEUKIN-27 RECEPTOR SUBUNIT ALPHA"/>
    <property type="match status" value="1"/>
</dbReference>
<keyword evidence="16" id="KW-1185">Reference proteome</keyword>
<feature type="domain" description="Fibronectin type-III" evidence="14">
    <location>
        <begin position="849"/>
        <end position="944"/>
    </location>
</feature>
<evidence type="ECO:0000256" key="5">
    <source>
        <dbReference type="ARBA" id="ARBA00022737"/>
    </source>
</evidence>
<evidence type="ECO:0000256" key="4">
    <source>
        <dbReference type="ARBA" id="ARBA00022729"/>
    </source>
</evidence>
<evidence type="ECO:0000313" key="15">
    <source>
        <dbReference type="Ensembl" id="ENSCCRP00000155175.1"/>
    </source>
</evidence>
<evidence type="ECO:0000256" key="8">
    <source>
        <dbReference type="ARBA" id="ARBA00023170"/>
    </source>
</evidence>
<dbReference type="SUPFAM" id="SSF48726">
    <property type="entry name" value="Immunoglobulin"/>
    <property type="match status" value="2"/>
</dbReference>
<name>A0A9J8BPN5_CYPCA</name>
<dbReference type="SMART" id="SM00060">
    <property type="entry name" value="FN3"/>
    <property type="match status" value="5"/>
</dbReference>
<keyword evidence="6 12" id="KW-1133">Transmembrane helix</keyword>
<feature type="transmembrane region" description="Helical" evidence="12">
    <location>
        <begin position="951"/>
        <end position="972"/>
    </location>
</feature>
<accession>A0A9J8BPN5</accession>
<keyword evidence="5" id="KW-0677">Repeat</keyword>
<protein>
    <submittedName>
        <fullName evidence="15">Interleukin 6 cytokine family signal transduce</fullName>
    </submittedName>
</protein>
<evidence type="ECO:0000256" key="6">
    <source>
        <dbReference type="ARBA" id="ARBA00022989"/>
    </source>
</evidence>
<evidence type="ECO:0000256" key="3">
    <source>
        <dbReference type="ARBA" id="ARBA00022692"/>
    </source>
</evidence>
<keyword evidence="3 12" id="KW-0812">Transmembrane</keyword>
<evidence type="ECO:0000259" key="14">
    <source>
        <dbReference type="PROSITE" id="PS50853"/>
    </source>
</evidence>
<evidence type="ECO:0000256" key="13">
    <source>
        <dbReference type="SAM" id="SignalP"/>
    </source>
</evidence>